<dbReference type="InterPro" id="IPR001240">
    <property type="entry name" value="PRAI_dom"/>
</dbReference>
<dbReference type="InterPro" id="IPR011060">
    <property type="entry name" value="RibuloseP-bd_barrel"/>
</dbReference>
<proteinExistence type="inferred from homology"/>
<keyword evidence="13" id="KW-1185">Reference proteome</keyword>
<reference evidence="12 13" key="2">
    <citation type="submission" date="2017-09" db="EMBL/GenBank/DDBJ databases">
        <title>Bacillus patelloidae sp. nov., isolated from the intestinal tract of a marine limpet.</title>
        <authorList>
            <person name="Liu R."/>
            <person name="Dong C."/>
            <person name="Shao Z."/>
        </authorList>
    </citation>
    <scope>NUCLEOTIDE SEQUENCE [LARGE SCALE GENOMIC DNA]</scope>
    <source>
        <strain evidence="12 13">SA5d-4</strain>
    </source>
</reference>
<evidence type="ECO:0000256" key="8">
    <source>
        <dbReference type="ARBA" id="ARBA00023141"/>
    </source>
</evidence>
<evidence type="ECO:0000256" key="3">
    <source>
        <dbReference type="ARBA" id="ARBA00007571"/>
    </source>
</evidence>
<comment type="similarity">
    <text evidence="3 10">Belongs to the TrpF family.</text>
</comment>
<keyword evidence="9 10" id="KW-0413">Isomerase</keyword>
<dbReference type="PANTHER" id="PTHR42894">
    <property type="entry name" value="N-(5'-PHOSPHORIBOSYL)ANTHRANILATE ISOMERASE"/>
    <property type="match status" value="1"/>
</dbReference>
<evidence type="ECO:0000256" key="1">
    <source>
        <dbReference type="ARBA" id="ARBA00001164"/>
    </source>
</evidence>
<evidence type="ECO:0000256" key="6">
    <source>
        <dbReference type="ARBA" id="ARBA00022605"/>
    </source>
</evidence>
<keyword evidence="6 10" id="KW-0028">Amino-acid biosynthesis</keyword>
<comment type="catalytic activity">
    <reaction evidence="1 10">
        <text>N-(5-phospho-beta-D-ribosyl)anthranilate = 1-(2-carboxyphenylamino)-1-deoxy-D-ribulose 5-phosphate</text>
        <dbReference type="Rhea" id="RHEA:21540"/>
        <dbReference type="ChEBI" id="CHEBI:18277"/>
        <dbReference type="ChEBI" id="CHEBI:58613"/>
        <dbReference type="EC" id="5.3.1.24"/>
    </reaction>
</comment>
<name>A0A263BX14_9BACI</name>
<dbReference type="GO" id="GO:0000162">
    <property type="term" value="P:L-tryptophan biosynthetic process"/>
    <property type="evidence" value="ECO:0007669"/>
    <property type="project" value="UniProtKB-UniRule"/>
</dbReference>
<dbReference type="InterPro" id="IPR044643">
    <property type="entry name" value="TrpF_fam"/>
</dbReference>
<evidence type="ECO:0000259" key="11">
    <source>
        <dbReference type="Pfam" id="PF00697"/>
    </source>
</evidence>
<dbReference type="Pfam" id="PF00697">
    <property type="entry name" value="PRAI"/>
    <property type="match status" value="1"/>
</dbReference>
<dbReference type="AlphaFoldDB" id="A0A263BX14"/>
<evidence type="ECO:0000256" key="4">
    <source>
        <dbReference type="ARBA" id="ARBA00012572"/>
    </source>
</evidence>
<accession>A0A263BX14</accession>
<dbReference type="EMBL" id="NPIA01000001">
    <property type="protein sequence ID" value="OZM58102.1"/>
    <property type="molecule type" value="Genomic_DNA"/>
</dbReference>
<keyword evidence="8 10" id="KW-0057">Aromatic amino acid biosynthesis</keyword>
<dbReference type="CDD" id="cd00405">
    <property type="entry name" value="PRAI"/>
    <property type="match status" value="1"/>
</dbReference>
<dbReference type="Gene3D" id="3.20.20.70">
    <property type="entry name" value="Aldolase class I"/>
    <property type="match status" value="1"/>
</dbReference>
<protein>
    <recommendedName>
        <fullName evidence="5 10">N-(5'-phosphoribosyl)anthranilate isomerase</fullName>
        <shortName evidence="10">PRAI</shortName>
        <ecNumber evidence="4 10">5.3.1.24</ecNumber>
    </recommendedName>
</protein>
<dbReference type="SUPFAM" id="SSF51366">
    <property type="entry name" value="Ribulose-phoshate binding barrel"/>
    <property type="match status" value="1"/>
</dbReference>
<dbReference type="RefSeq" id="WP_094920458.1">
    <property type="nucleotide sequence ID" value="NZ_NPIA01000001.1"/>
</dbReference>
<dbReference type="HAMAP" id="MF_00135">
    <property type="entry name" value="PRAI"/>
    <property type="match status" value="1"/>
</dbReference>
<evidence type="ECO:0000256" key="10">
    <source>
        <dbReference type="HAMAP-Rule" id="MF_00135"/>
    </source>
</evidence>
<keyword evidence="7 10" id="KW-0822">Tryptophan biosynthesis</keyword>
<evidence type="ECO:0000256" key="9">
    <source>
        <dbReference type="ARBA" id="ARBA00023235"/>
    </source>
</evidence>
<dbReference type="UniPathway" id="UPA00035">
    <property type="reaction ID" value="UER00042"/>
</dbReference>
<dbReference type="InterPro" id="IPR013785">
    <property type="entry name" value="Aldolase_TIM"/>
</dbReference>
<dbReference type="EC" id="5.3.1.24" evidence="4 10"/>
<sequence>MKVKICGIKDLKTALVACQLGADAIGFVFASSKRQITVQQAKEVSEFIPNNVKKVGVFVNETIDRIQEIASITKLDMIQLHGQETEQFCEAIHLPVIKAFSVTSIENMQRINKFKVPLYLLDSAQAGSGQTFDWQLLKDKDVQKSKLMLAGGLTPENVNQAIKLVKPAWVDVSSGVETNGYKDLKKIRDFIYNAKR</sequence>
<comment type="caution">
    <text evidence="12">The sequence shown here is derived from an EMBL/GenBank/DDBJ whole genome shotgun (WGS) entry which is preliminary data.</text>
</comment>
<evidence type="ECO:0000256" key="5">
    <source>
        <dbReference type="ARBA" id="ARBA00022272"/>
    </source>
</evidence>
<organism evidence="12 13">
    <name type="scientific">Lottiidibacillus patelloidae</name>
    <dbReference type="NCBI Taxonomy" id="2670334"/>
    <lineage>
        <taxon>Bacteria</taxon>
        <taxon>Bacillati</taxon>
        <taxon>Bacillota</taxon>
        <taxon>Bacilli</taxon>
        <taxon>Bacillales</taxon>
        <taxon>Bacillaceae</taxon>
        <taxon>Lottiidibacillus</taxon>
    </lineage>
</organism>
<dbReference type="Proteomes" id="UP000217083">
    <property type="component" value="Unassembled WGS sequence"/>
</dbReference>
<gene>
    <name evidence="10" type="primary">trpF</name>
    <name evidence="12" type="ORF">CIB95_00550</name>
</gene>
<dbReference type="FunFam" id="3.20.20.70:FF:000075">
    <property type="entry name" value="Tryptophan biosynthesis protein TRP1"/>
    <property type="match status" value="1"/>
</dbReference>
<evidence type="ECO:0000313" key="12">
    <source>
        <dbReference type="EMBL" id="OZM58102.1"/>
    </source>
</evidence>
<dbReference type="PANTHER" id="PTHR42894:SF1">
    <property type="entry name" value="N-(5'-PHOSPHORIBOSYL)ANTHRANILATE ISOMERASE"/>
    <property type="match status" value="1"/>
</dbReference>
<dbReference type="NCBIfam" id="NF002300">
    <property type="entry name" value="PRK01222.1-7"/>
    <property type="match status" value="1"/>
</dbReference>
<dbReference type="GO" id="GO:0004640">
    <property type="term" value="F:phosphoribosylanthranilate isomerase activity"/>
    <property type="evidence" value="ECO:0007669"/>
    <property type="project" value="UniProtKB-UniRule"/>
</dbReference>
<evidence type="ECO:0000256" key="2">
    <source>
        <dbReference type="ARBA" id="ARBA00004664"/>
    </source>
</evidence>
<feature type="domain" description="N-(5'phosphoribosyl) anthranilate isomerase (PRAI)" evidence="11">
    <location>
        <begin position="3"/>
        <end position="191"/>
    </location>
</feature>
<comment type="pathway">
    <text evidence="2 10">Amino-acid biosynthesis; L-tryptophan biosynthesis; L-tryptophan from chorismate: step 3/5.</text>
</comment>
<evidence type="ECO:0000256" key="7">
    <source>
        <dbReference type="ARBA" id="ARBA00022822"/>
    </source>
</evidence>
<reference evidence="13" key="1">
    <citation type="submission" date="2017-08" db="EMBL/GenBank/DDBJ databases">
        <authorList>
            <person name="Huang Z."/>
        </authorList>
    </citation>
    <scope>NUCLEOTIDE SEQUENCE [LARGE SCALE GENOMIC DNA]</scope>
    <source>
        <strain evidence="13">SA5d-4</strain>
    </source>
</reference>
<evidence type="ECO:0000313" key="13">
    <source>
        <dbReference type="Proteomes" id="UP000217083"/>
    </source>
</evidence>